<evidence type="ECO:0000313" key="1">
    <source>
        <dbReference type="EMBL" id="WSB71442.1"/>
    </source>
</evidence>
<evidence type="ECO:0000313" key="2">
    <source>
        <dbReference type="Proteomes" id="UP001344251"/>
    </source>
</evidence>
<sequence length="161" mass="18337">MSISYSLDMAATEKTVLQVAWQMCDVARSLDLFDASVTPELLLDEGAVTTTGLWLRVGEERSDPRHPVVTDLGFSPNVSVMFELARSSEHSDQQDEMIRLASRLLDRVTGDAVLHFQFEVIWMLRRSGEMSLNERDDLWPPHRLAAVSRPYRRTTHAFSDE</sequence>
<gene>
    <name evidence="1" type="ORF">OG863_27815</name>
</gene>
<dbReference type="Proteomes" id="UP001344251">
    <property type="component" value="Chromosome"/>
</dbReference>
<accession>A0ABZ1FM03</accession>
<proteinExistence type="predicted"/>
<dbReference type="InterPro" id="IPR049799">
    <property type="entry name" value="SitI3-like"/>
</dbReference>
<organism evidence="1 2">
    <name type="scientific">Streptomyces decoyicus</name>
    <dbReference type="NCBI Taxonomy" id="249567"/>
    <lineage>
        <taxon>Bacteria</taxon>
        <taxon>Bacillati</taxon>
        <taxon>Actinomycetota</taxon>
        <taxon>Actinomycetes</taxon>
        <taxon>Kitasatosporales</taxon>
        <taxon>Streptomycetaceae</taxon>
        <taxon>Streptomyces</taxon>
    </lineage>
</organism>
<reference evidence="1 2" key="1">
    <citation type="submission" date="2022-10" db="EMBL/GenBank/DDBJ databases">
        <title>The complete genomes of actinobacterial strains from the NBC collection.</title>
        <authorList>
            <person name="Joergensen T.S."/>
            <person name="Alvarez Arevalo M."/>
            <person name="Sterndorff E.B."/>
            <person name="Faurdal D."/>
            <person name="Vuksanovic O."/>
            <person name="Mourched A.-S."/>
            <person name="Charusanti P."/>
            <person name="Shaw S."/>
            <person name="Blin K."/>
            <person name="Weber T."/>
        </authorList>
    </citation>
    <scope>NUCLEOTIDE SEQUENCE [LARGE SCALE GENOMIC DNA]</scope>
    <source>
        <strain evidence="1 2">NBC 01774</strain>
    </source>
</reference>
<name>A0ABZ1FM03_9ACTN</name>
<protein>
    <submittedName>
        <fullName evidence="1">SitI3 family protein</fullName>
    </submittedName>
</protein>
<dbReference type="EMBL" id="CP109106">
    <property type="protein sequence ID" value="WSB71442.1"/>
    <property type="molecule type" value="Genomic_DNA"/>
</dbReference>
<keyword evidence="2" id="KW-1185">Reference proteome</keyword>
<dbReference type="NCBIfam" id="NF040657">
    <property type="entry name" value="immun_SitI3"/>
    <property type="match status" value="1"/>
</dbReference>
<dbReference type="RefSeq" id="WP_326621052.1">
    <property type="nucleotide sequence ID" value="NZ_CP107885.1"/>
</dbReference>